<dbReference type="HOGENOM" id="CLU_1812358_0_0_4"/>
<organism evidence="1 2">
    <name type="scientific">Burkholderia cenocepacia (strain ATCC BAA-245 / DSM 16553 / LMG 16656 / NCTC 13227 / J2315 / CF5610)</name>
    <name type="common">Burkholderia cepacia (strain J2315)</name>
    <dbReference type="NCBI Taxonomy" id="216591"/>
    <lineage>
        <taxon>Bacteria</taxon>
        <taxon>Pseudomonadati</taxon>
        <taxon>Pseudomonadota</taxon>
        <taxon>Betaproteobacteria</taxon>
        <taxon>Burkholderiales</taxon>
        <taxon>Burkholderiaceae</taxon>
        <taxon>Burkholderia</taxon>
        <taxon>Burkholderia cepacia complex</taxon>
    </lineage>
</organism>
<dbReference type="Proteomes" id="UP000001035">
    <property type="component" value="Chromosome 2"/>
</dbReference>
<gene>
    <name evidence="1" type="ORF">BCAM1898</name>
</gene>
<evidence type="ECO:0000313" key="1">
    <source>
        <dbReference type="EMBL" id="CAR55759.1"/>
    </source>
</evidence>
<dbReference type="eggNOG" id="ENOG5032PF9">
    <property type="taxonomic scope" value="Bacteria"/>
</dbReference>
<dbReference type="RefSeq" id="WP_012493425.1">
    <property type="nucleotide sequence ID" value="NC_011001.1"/>
</dbReference>
<name>B4EMG3_BURCJ</name>
<dbReference type="EMBL" id="AM747721">
    <property type="protein sequence ID" value="CAR55759.1"/>
    <property type="molecule type" value="Genomic_DNA"/>
</dbReference>
<reference evidence="1 2" key="1">
    <citation type="journal article" date="2009" name="J. Bacteriol.">
        <title>The genome of Burkholderia cenocepacia J2315, an epidemic pathogen of cystic fibrosis patients.</title>
        <authorList>
            <person name="Holden M.T."/>
            <person name="Seth-Smith H.M."/>
            <person name="Crossman L.C."/>
            <person name="Sebaihia M."/>
            <person name="Bentley S.D."/>
            <person name="Cerdeno-Tarraga A.M."/>
            <person name="Thomson N.R."/>
            <person name="Bason N."/>
            <person name="Quail M.A."/>
            <person name="Sharp S."/>
            <person name="Cherevach I."/>
            <person name="Churcher C."/>
            <person name="Goodhead I."/>
            <person name="Hauser H."/>
            <person name="Holroyd N."/>
            <person name="Mungall K."/>
            <person name="Scott P."/>
            <person name="Walker D."/>
            <person name="White B."/>
            <person name="Rose H."/>
            <person name="Iversen P."/>
            <person name="Mil-Homens D."/>
            <person name="Rocha E.P."/>
            <person name="Fialho A.M."/>
            <person name="Baldwin A."/>
            <person name="Dowson C."/>
            <person name="Barrell B.G."/>
            <person name="Govan J.R."/>
            <person name="Vandamme P."/>
            <person name="Hart C.A."/>
            <person name="Mahenthiralingam E."/>
            <person name="Parkhill J."/>
        </authorList>
    </citation>
    <scope>NUCLEOTIDE SEQUENCE [LARGE SCALE GENOMIC DNA]</scope>
    <source>
        <strain evidence="2">ATCC BAA-245 / DSM 16553 / LMG 16656 / NCTC 13227 / J2315 / CF5610</strain>
    </source>
</reference>
<sequence length="146" mass="15974">MAVSQAGYLQYLRDVVGVPVAALPDDSMSVTLSYQVGTELVPRGFACASATIYEIMVYSAATSFLLNNTPDQPGQSWFDDIRSKFGLLEGFNGIIQSAADQGTSAAAVVPDWVKRATLQDLQWMKDPWGRQLLAYLQMQGSMWSLV</sequence>
<dbReference type="AlphaFoldDB" id="B4EMG3"/>
<dbReference type="KEGG" id="bcj:BCAM1898"/>
<evidence type="ECO:0000313" key="2">
    <source>
        <dbReference type="Proteomes" id="UP000001035"/>
    </source>
</evidence>
<keyword evidence="2" id="KW-1185">Reference proteome</keyword>
<protein>
    <submittedName>
        <fullName evidence="1">Hypothetical phage protein</fullName>
    </submittedName>
</protein>
<proteinExistence type="predicted"/>
<accession>B4EMG3</accession>